<proteinExistence type="predicted"/>
<keyword evidence="2" id="KW-1185">Reference proteome</keyword>
<evidence type="ECO:0000313" key="1">
    <source>
        <dbReference type="EMBL" id="CAA7021746.1"/>
    </source>
</evidence>
<dbReference type="EMBL" id="CACVBM020000651">
    <property type="protein sequence ID" value="CAA7021746.1"/>
    <property type="molecule type" value="Genomic_DNA"/>
</dbReference>
<sequence>MSKLHKWASCSRRSGRRGPLLVGRLVGRDVMFSVDRGPLPPGSDGAVVRRIGPGEGRAKPIPFLSGRVRSAGCGPVFSTNVISPKRLIQIAYFQRHWNNNSSGYLGIKFH</sequence>
<name>A0A6D2HXG4_9BRAS</name>
<organism evidence="1 2">
    <name type="scientific">Microthlaspi erraticum</name>
    <dbReference type="NCBI Taxonomy" id="1685480"/>
    <lineage>
        <taxon>Eukaryota</taxon>
        <taxon>Viridiplantae</taxon>
        <taxon>Streptophyta</taxon>
        <taxon>Embryophyta</taxon>
        <taxon>Tracheophyta</taxon>
        <taxon>Spermatophyta</taxon>
        <taxon>Magnoliopsida</taxon>
        <taxon>eudicotyledons</taxon>
        <taxon>Gunneridae</taxon>
        <taxon>Pentapetalae</taxon>
        <taxon>rosids</taxon>
        <taxon>malvids</taxon>
        <taxon>Brassicales</taxon>
        <taxon>Brassicaceae</taxon>
        <taxon>Coluteocarpeae</taxon>
        <taxon>Microthlaspi</taxon>
    </lineage>
</organism>
<gene>
    <name evidence="1" type="ORF">MERR_LOCUS8981</name>
</gene>
<reference evidence="1" key="1">
    <citation type="submission" date="2020-01" db="EMBL/GenBank/DDBJ databases">
        <authorList>
            <person name="Mishra B."/>
        </authorList>
    </citation>
    <scope>NUCLEOTIDE SEQUENCE [LARGE SCALE GENOMIC DNA]</scope>
</reference>
<dbReference type="Proteomes" id="UP000467841">
    <property type="component" value="Unassembled WGS sequence"/>
</dbReference>
<comment type="caution">
    <text evidence="1">The sequence shown here is derived from an EMBL/GenBank/DDBJ whole genome shotgun (WGS) entry which is preliminary data.</text>
</comment>
<accession>A0A6D2HXG4</accession>
<evidence type="ECO:0000313" key="2">
    <source>
        <dbReference type="Proteomes" id="UP000467841"/>
    </source>
</evidence>
<protein>
    <submittedName>
        <fullName evidence="1">Uncharacterized protein</fullName>
    </submittedName>
</protein>
<dbReference type="AlphaFoldDB" id="A0A6D2HXG4"/>